<keyword evidence="4" id="KW-0342">GTP-binding</keyword>
<sequence length="1012" mass="113812">MKLDDIKNYIDEVLDKAQSSPLLNVKDLSEMNSIIEDIKLLKSKIKQPLRIAVMGEVKAGKSTLINAFAGGEVAPTNVTEATAAIMVVEYSDERNAYVCYKDGSRKNDTIENVYDLLRANENDQAFFRNIDYVKIETPLNGLKDITIVDTPGLATITEENAMVTRDHFQHVDVVLWVLNANYLGQSEVNDELRDVAKMGKPIIAVLNRIDEIDGDIEELIEYVDDNLGIYLKSIKPLSGKLAYDAVINNDLSAMSTSGFDDLYNYLIDNIERHSDDVKLDSIKESAQTLDKKFDYIHLESEKNIELLFLTYNDIEKNVMNARNNVYNKIVSNTSFWVNNEFLNDAFNVLNEKINDIGVFSSGSSTSIDGEITRVFSNSTEVELQRYISSLQSKILHEWELELDNVNSRTLALFQQASLTRVNDYNRIVGIVPVANENSSEITDSVIAAGAIGSTLAVCAATVGPGAAYVSLGAALGSFLPPVLIAGAVVGGVKKFMQNANTKKKYHMAVNDTISRIRNDVEIKIKDAITQYMDEIYRVTINQSKEDFVRNNLAGYSLEEFSQFYQSLVQFNRKYEISDNDSSGELITIPLLKNEIRDNISSLSNVSSEEDAVVNDDNVFRCFSKIAGISQNGRQDVARKLKTKCQLIAVRMPYNESDENAIALFSPRGGQLGFIKKELAIQLAPQIDAGKTLRVFANEVTGGNDGKLIGVNISIELGYFHPEDYSLQEGLKWFYSPNDSDDEKAFQCFKKAAEYKMPEAITMLGEMYQYGYGCNLDDLRALSLYDEASQLGNARGSFRAGWLTLHRHFRFDNANTPIPKEDLLRFCDKSTEYYKLALQQGGYDDQANILEEFKQNGYRLSEMDMFMVNNRLQEGDTKSVECIDASATFTDTRSCFRNKSEIFNKLFVEHFPISYQNQIVLEAMNANLLGRDENDNMYEIMESIGKNNPYVSKDGYVKDVDEYDLDEGVFGAMIIYVALGDLRGNLTHLLTKLNWNSNFNEAVMSIHDQYGDK</sequence>
<dbReference type="InterPro" id="IPR014905">
    <property type="entry name" value="HIRAN"/>
</dbReference>
<keyword evidence="2" id="KW-0547">Nucleotide-binding</keyword>
<dbReference type="SUPFAM" id="SSF52540">
    <property type="entry name" value="P-loop containing nucleoside triphosphate hydrolases"/>
    <property type="match status" value="1"/>
</dbReference>
<dbReference type="NCBIfam" id="TIGR00231">
    <property type="entry name" value="small_GTP"/>
    <property type="match status" value="1"/>
</dbReference>
<dbReference type="GO" id="GO:0005525">
    <property type="term" value="F:GTP binding"/>
    <property type="evidence" value="ECO:0007669"/>
    <property type="project" value="UniProtKB-KW"/>
</dbReference>
<dbReference type="SMART" id="SM00671">
    <property type="entry name" value="SEL1"/>
    <property type="match status" value="1"/>
</dbReference>
<dbReference type="InterPro" id="IPR006597">
    <property type="entry name" value="Sel1-like"/>
</dbReference>
<evidence type="ECO:0000256" key="3">
    <source>
        <dbReference type="ARBA" id="ARBA00022801"/>
    </source>
</evidence>
<evidence type="ECO:0000259" key="5">
    <source>
        <dbReference type="Pfam" id="PF00350"/>
    </source>
</evidence>
<dbReference type="AlphaFoldDB" id="A0A1H3VS61"/>
<evidence type="ECO:0000313" key="8">
    <source>
        <dbReference type="Proteomes" id="UP000183469"/>
    </source>
</evidence>
<accession>A0A1H3VS61</accession>
<dbReference type="InterPro" id="IPR005225">
    <property type="entry name" value="Small_GTP-bd"/>
</dbReference>
<proteinExistence type="predicted"/>
<dbReference type="Gene3D" id="3.40.50.300">
    <property type="entry name" value="P-loop containing nucleotide triphosphate hydrolases"/>
    <property type="match status" value="1"/>
</dbReference>
<dbReference type="InterPro" id="IPR027417">
    <property type="entry name" value="P-loop_NTPase"/>
</dbReference>
<evidence type="ECO:0000313" key="7">
    <source>
        <dbReference type="EMBL" id="SDZ76952.1"/>
    </source>
</evidence>
<name>A0A1H3VS61_SELRU</name>
<dbReference type="InterPro" id="IPR045063">
    <property type="entry name" value="Dynamin_N"/>
</dbReference>
<dbReference type="PANTHER" id="PTHR43681">
    <property type="entry name" value="TRANSMEMBRANE GTPASE FZO"/>
    <property type="match status" value="1"/>
</dbReference>
<dbReference type="PANTHER" id="PTHR43681:SF1">
    <property type="entry name" value="SARCALUMENIN"/>
    <property type="match status" value="1"/>
</dbReference>
<dbReference type="OrthoDB" id="1757952at2"/>
<evidence type="ECO:0000259" key="6">
    <source>
        <dbReference type="Pfam" id="PF08797"/>
    </source>
</evidence>
<dbReference type="GO" id="GO:0008270">
    <property type="term" value="F:zinc ion binding"/>
    <property type="evidence" value="ECO:0007669"/>
    <property type="project" value="InterPro"/>
</dbReference>
<keyword evidence="3" id="KW-0378">Hydrolase</keyword>
<dbReference type="Pfam" id="PF00350">
    <property type="entry name" value="Dynamin_N"/>
    <property type="match status" value="1"/>
</dbReference>
<feature type="domain" description="HIRAN" evidence="6">
    <location>
        <begin position="620"/>
        <end position="693"/>
    </location>
</feature>
<evidence type="ECO:0000256" key="2">
    <source>
        <dbReference type="ARBA" id="ARBA00022741"/>
    </source>
</evidence>
<organism evidence="7 8">
    <name type="scientific">Selenomonas ruminantium</name>
    <dbReference type="NCBI Taxonomy" id="971"/>
    <lineage>
        <taxon>Bacteria</taxon>
        <taxon>Bacillati</taxon>
        <taxon>Bacillota</taxon>
        <taxon>Negativicutes</taxon>
        <taxon>Selenomonadales</taxon>
        <taxon>Selenomonadaceae</taxon>
        <taxon>Selenomonas</taxon>
    </lineage>
</organism>
<dbReference type="Gene3D" id="3.30.70.2330">
    <property type="match status" value="1"/>
</dbReference>
<dbReference type="Pfam" id="PF08797">
    <property type="entry name" value="HIRAN"/>
    <property type="match status" value="1"/>
</dbReference>
<gene>
    <name evidence="7" type="ORF">SAMN05660648_00478</name>
</gene>
<dbReference type="InterPro" id="IPR011990">
    <property type="entry name" value="TPR-like_helical_dom_sf"/>
</dbReference>
<reference evidence="7 8" key="1">
    <citation type="submission" date="2016-10" db="EMBL/GenBank/DDBJ databases">
        <authorList>
            <person name="de Groot N.N."/>
        </authorList>
    </citation>
    <scope>NUCLEOTIDE SEQUENCE [LARGE SCALE GENOMIC DNA]</scope>
    <source>
        <strain evidence="7 8">DSM 2872</strain>
    </source>
</reference>
<dbReference type="Gene3D" id="1.25.40.10">
    <property type="entry name" value="Tetratricopeptide repeat domain"/>
    <property type="match status" value="1"/>
</dbReference>
<evidence type="ECO:0000256" key="4">
    <source>
        <dbReference type="ARBA" id="ARBA00023134"/>
    </source>
</evidence>
<dbReference type="GO" id="GO:0016818">
    <property type="term" value="F:hydrolase activity, acting on acid anhydrides, in phosphorus-containing anhydrides"/>
    <property type="evidence" value="ECO:0007669"/>
    <property type="project" value="InterPro"/>
</dbReference>
<dbReference type="GO" id="GO:0003676">
    <property type="term" value="F:nucleic acid binding"/>
    <property type="evidence" value="ECO:0007669"/>
    <property type="project" value="InterPro"/>
</dbReference>
<dbReference type="InterPro" id="IPR051943">
    <property type="entry name" value="TRAFAC_Dynamin-like_GTPase"/>
</dbReference>
<dbReference type="SUPFAM" id="SSF81901">
    <property type="entry name" value="HCP-like"/>
    <property type="match status" value="1"/>
</dbReference>
<keyword evidence="1" id="KW-0479">Metal-binding</keyword>
<evidence type="ECO:0000256" key="1">
    <source>
        <dbReference type="ARBA" id="ARBA00022723"/>
    </source>
</evidence>
<feature type="domain" description="Dynamin N-terminal" evidence="5">
    <location>
        <begin position="51"/>
        <end position="208"/>
    </location>
</feature>
<dbReference type="EMBL" id="FNQG01000002">
    <property type="protein sequence ID" value="SDZ76952.1"/>
    <property type="molecule type" value="Genomic_DNA"/>
</dbReference>
<protein>
    <submittedName>
        <fullName evidence="7">Small GTP-binding protein domain-containing protein</fullName>
    </submittedName>
</protein>
<dbReference type="RefSeq" id="WP_074670600.1">
    <property type="nucleotide sequence ID" value="NZ_FNQG01000002.1"/>
</dbReference>
<dbReference type="Proteomes" id="UP000183469">
    <property type="component" value="Unassembled WGS sequence"/>
</dbReference>